<comment type="similarity">
    <text evidence="7">Belongs to the TonB-dependent receptor family.</text>
</comment>
<evidence type="ECO:0000256" key="2">
    <source>
        <dbReference type="ARBA" id="ARBA00022448"/>
    </source>
</evidence>
<evidence type="ECO:0000256" key="7">
    <source>
        <dbReference type="PROSITE-ProRule" id="PRU01360"/>
    </source>
</evidence>
<comment type="subcellular location">
    <subcellularLocation>
        <location evidence="1 7">Cell outer membrane</location>
        <topology evidence="1 7">Multi-pass membrane protein</topology>
    </subcellularLocation>
</comment>
<proteinExistence type="inferred from homology"/>
<dbReference type="SUPFAM" id="SSF49464">
    <property type="entry name" value="Carboxypeptidase regulatory domain-like"/>
    <property type="match status" value="1"/>
</dbReference>
<dbReference type="InterPro" id="IPR008969">
    <property type="entry name" value="CarboxyPept-like_regulatory"/>
</dbReference>
<evidence type="ECO:0000256" key="5">
    <source>
        <dbReference type="ARBA" id="ARBA00023136"/>
    </source>
</evidence>
<keyword evidence="5 7" id="KW-0472">Membrane</keyword>
<keyword evidence="10" id="KW-1185">Reference proteome</keyword>
<gene>
    <name evidence="9" type="ORF">GM921_00450</name>
</gene>
<keyword evidence="6 7" id="KW-0998">Cell outer membrane</keyword>
<dbReference type="InterPro" id="IPR039426">
    <property type="entry name" value="TonB-dep_rcpt-like"/>
</dbReference>
<dbReference type="Proteomes" id="UP000601055">
    <property type="component" value="Unassembled WGS sequence"/>
</dbReference>
<dbReference type="PROSITE" id="PS52016">
    <property type="entry name" value="TONB_DEPENDENT_REC_3"/>
    <property type="match status" value="1"/>
</dbReference>
<dbReference type="AlphaFoldDB" id="A0A923IU98"/>
<protein>
    <submittedName>
        <fullName evidence="9">SusC/RagA family TonB-linked outer membrane protein</fullName>
    </submittedName>
</protein>
<dbReference type="NCBIfam" id="TIGR04057">
    <property type="entry name" value="SusC_RagA_signa"/>
    <property type="match status" value="1"/>
</dbReference>
<dbReference type="InterPro" id="IPR023997">
    <property type="entry name" value="TonB-dep_OMP_SusC/RagA_CS"/>
</dbReference>
<comment type="caution">
    <text evidence="9">The sequence shown here is derived from an EMBL/GenBank/DDBJ whole genome shotgun (WGS) entry which is preliminary data.</text>
</comment>
<evidence type="ECO:0000259" key="8">
    <source>
        <dbReference type="Pfam" id="PF07715"/>
    </source>
</evidence>
<reference evidence="9" key="1">
    <citation type="submission" date="2019-11" db="EMBL/GenBank/DDBJ databases">
        <title>Description of Pedobacter sp. LMG 31464T.</title>
        <authorList>
            <person name="Carlier A."/>
            <person name="Qi S."/>
            <person name="Vandamme P."/>
        </authorList>
    </citation>
    <scope>NUCLEOTIDE SEQUENCE</scope>
    <source>
        <strain evidence="9">LMG 31464</strain>
    </source>
</reference>
<keyword evidence="3 7" id="KW-1134">Transmembrane beta strand</keyword>
<dbReference type="GO" id="GO:0009279">
    <property type="term" value="C:cell outer membrane"/>
    <property type="evidence" value="ECO:0007669"/>
    <property type="project" value="UniProtKB-SubCell"/>
</dbReference>
<keyword evidence="4 7" id="KW-0812">Transmembrane</keyword>
<sequence length="1067" mass="117225">MMEGLRYRAVRFLILCFLLGLTVASFGQIKGRVVDGADGRSLSSAVIKVKGSSFVVMSDSSGRFVVPSESKVLLVSLTGYAPMEQVVAGAELGVLVRLVASIKLLDQVVVNTGYQQLVRERVTGSFVKVDSALLNRSASADLLGRLEGTVPGLVFDRRGVEPEFDRSTTKLRIRGESSINVATEPLVVVDNFPYEGDLTNINPSDVESVTVLKDAAAASIWGAKAGNGVIVITTKKGKYNGPLEISFGSNLIYSPKPDLYYDRGFMPSVDFIEAERAFFAKGFYSALENDLGKSVLSPVVELLFDGKNGRLTSAQVDAAISGLSDNDIRKQANQLLYRGSMLSQSSLSISGGSARSSSILNLGYNNSLASVRGNQSNRLTLNTQHRYRPLEKLELTVGLFLVQARELENGVAFSDLGVGAYPYAQLEDTDGNPLALVRDFRRSYVLQAPALSLLDWQYRPVQERDLLDNTNTTRELRTSFGLKYGPFRGFNVQLDYQFQGQWTDRENLYAKDSYYVRNLVNRYTQADGSMAFPNGAVLDANSSYKSGHSLRGQLNYQQSFGIHSVNLLLGAEGREVVAETNGLKLYGYDPEVLTFADRLDFVTRYPTRPRLTAQLPTNSGAVGSLTDRFLSSYVNGSYSLLERYTLSGSARLDGSNLFGVKANQKSVPLWSAGLAWNMDKEQFLKFPWLDRLKLRASYGFNGNIDNRISAFVTASYANDPLTGQRRASVLNPGNPQLRWEKVQITNLGLDFGFFGRFGGSLEYYVKRGKDLLGNRTIDPTTGLGAAAITNLVNYASTRTNGLDFSLDYRSKGAIRWTASLLLSYAKDIVTEYEEKANVPVITLVTGTVVPPATGRSLNSIYSLPWYGLDPATGDPLVMVGGVLGKDYTGYFQQLKPEQLIYHGRGNPLLTGFVRNGISYGNFSLSATLSFKTGYYFKRDGLNYSTLFSSGAGNVEFASRWKVPGDEQFTSVPAIPASINANRETVYGQSSLMVERGDHIRLQDVNLSYQLKLPSRTKMGLRVMQLYLLGNNLGLLYRANKLGLDPDMPLAIYPLAPTFTIGIKTNLN</sequence>
<dbReference type="Gene3D" id="2.40.170.20">
    <property type="entry name" value="TonB-dependent receptor, beta-barrel domain"/>
    <property type="match status" value="1"/>
</dbReference>
<dbReference type="EMBL" id="WNXD01000001">
    <property type="protein sequence ID" value="MBB2143939.1"/>
    <property type="molecule type" value="Genomic_DNA"/>
</dbReference>
<evidence type="ECO:0000313" key="9">
    <source>
        <dbReference type="EMBL" id="MBB2143939.1"/>
    </source>
</evidence>
<evidence type="ECO:0000256" key="1">
    <source>
        <dbReference type="ARBA" id="ARBA00004571"/>
    </source>
</evidence>
<evidence type="ECO:0000313" key="10">
    <source>
        <dbReference type="Proteomes" id="UP000601055"/>
    </source>
</evidence>
<dbReference type="RefSeq" id="WP_182920644.1">
    <property type="nucleotide sequence ID" value="NZ_WNXD01000001.1"/>
</dbReference>
<dbReference type="InterPro" id="IPR037066">
    <property type="entry name" value="Plug_dom_sf"/>
</dbReference>
<evidence type="ECO:0000256" key="3">
    <source>
        <dbReference type="ARBA" id="ARBA00022452"/>
    </source>
</evidence>
<evidence type="ECO:0000256" key="6">
    <source>
        <dbReference type="ARBA" id="ARBA00023237"/>
    </source>
</evidence>
<dbReference type="InterPro" id="IPR023996">
    <property type="entry name" value="TonB-dep_OMP_SusC/RagA"/>
</dbReference>
<accession>A0A923IU98</accession>
<dbReference type="SUPFAM" id="SSF56935">
    <property type="entry name" value="Porins"/>
    <property type="match status" value="1"/>
</dbReference>
<dbReference type="Pfam" id="PF07715">
    <property type="entry name" value="Plug"/>
    <property type="match status" value="1"/>
</dbReference>
<keyword evidence="2 7" id="KW-0813">Transport</keyword>
<dbReference type="NCBIfam" id="TIGR04056">
    <property type="entry name" value="OMP_RagA_SusC"/>
    <property type="match status" value="1"/>
</dbReference>
<organism evidence="9 10">
    <name type="scientific">Pedobacter planticolens</name>
    <dbReference type="NCBI Taxonomy" id="2679964"/>
    <lineage>
        <taxon>Bacteria</taxon>
        <taxon>Pseudomonadati</taxon>
        <taxon>Bacteroidota</taxon>
        <taxon>Sphingobacteriia</taxon>
        <taxon>Sphingobacteriales</taxon>
        <taxon>Sphingobacteriaceae</taxon>
        <taxon>Pedobacter</taxon>
    </lineage>
</organism>
<dbReference type="Gene3D" id="2.170.130.10">
    <property type="entry name" value="TonB-dependent receptor, plug domain"/>
    <property type="match status" value="1"/>
</dbReference>
<dbReference type="InterPro" id="IPR036942">
    <property type="entry name" value="Beta-barrel_TonB_sf"/>
</dbReference>
<name>A0A923IU98_9SPHI</name>
<dbReference type="InterPro" id="IPR012910">
    <property type="entry name" value="Plug_dom"/>
</dbReference>
<feature type="domain" description="TonB-dependent receptor plug" evidence="8">
    <location>
        <begin position="122"/>
        <end position="229"/>
    </location>
</feature>
<evidence type="ECO:0000256" key="4">
    <source>
        <dbReference type="ARBA" id="ARBA00022692"/>
    </source>
</evidence>